<evidence type="ECO:0000313" key="2">
    <source>
        <dbReference type="Proteomes" id="UP001054945"/>
    </source>
</evidence>
<comment type="caution">
    <text evidence="1">The sequence shown here is derived from an EMBL/GenBank/DDBJ whole genome shotgun (WGS) entry which is preliminary data.</text>
</comment>
<proteinExistence type="predicted"/>
<protein>
    <submittedName>
        <fullName evidence="1">Uncharacterized protein</fullName>
    </submittedName>
</protein>
<accession>A0AAV4NKT7</accession>
<dbReference type="AlphaFoldDB" id="A0AAV4NKT7"/>
<dbReference type="EMBL" id="BPLR01021046">
    <property type="protein sequence ID" value="GIX85303.1"/>
    <property type="molecule type" value="Genomic_DNA"/>
</dbReference>
<reference evidence="1 2" key="1">
    <citation type="submission" date="2021-06" db="EMBL/GenBank/DDBJ databases">
        <title>Caerostris extrusa draft genome.</title>
        <authorList>
            <person name="Kono N."/>
            <person name="Arakawa K."/>
        </authorList>
    </citation>
    <scope>NUCLEOTIDE SEQUENCE [LARGE SCALE GENOMIC DNA]</scope>
</reference>
<name>A0AAV4NKT7_CAEEX</name>
<evidence type="ECO:0000313" key="1">
    <source>
        <dbReference type="EMBL" id="GIX85303.1"/>
    </source>
</evidence>
<sequence length="83" mass="9691">MKIKEKIIGNRIKDILNVKAREENTIVNDRRNENEEAYKPPTDEMETKFMFRSFSGKGDVSHKEVTDLNKAYDSNLALENLMK</sequence>
<dbReference type="Proteomes" id="UP001054945">
    <property type="component" value="Unassembled WGS sequence"/>
</dbReference>
<gene>
    <name evidence="1" type="ORF">CEXT_758981</name>
</gene>
<organism evidence="1 2">
    <name type="scientific">Caerostris extrusa</name>
    <name type="common">Bark spider</name>
    <name type="synonym">Caerostris bankana</name>
    <dbReference type="NCBI Taxonomy" id="172846"/>
    <lineage>
        <taxon>Eukaryota</taxon>
        <taxon>Metazoa</taxon>
        <taxon>Ecdysozoa</taxon>
        <taxon>Arthropoda</taxon>
        <taxon>Chelicerata</taxon>
        <taxon>Arachnida</taxon>
        <taxon>Araneae</taxon>
        <taxon>Araneomorphae</taxon>
        <taxon>Entelegynae</taxon>
        <taxon>Araneoidea</taxon>
        <taxon>Araneidae</taxon>
        <taxon>Caerostris</taxon>
    </lineage>
</organism>
<keyword evidence="2" id="KW-1185">Reference proteome</keyword>